<dbReference type="CDD" id="cd06550">
    <property type="entry name" value="TM_ABC_iron-siderophores_like"/>
    <property type="match status" value="1"/>
</dbReference>
<dbReference type="Gene3D" id="1.10.3470.10">
    <property type="entry name" value="ABC transporter involved in vitamin B12 uptake, BtuC"/>
    <property type="match status" value="1"/>
</dbReference>
<keyword evidence="6 8" id="KW-1133">Transmembrane helix</keyword>
<name>A0A364K9Y4_9BACL</name>
<keyword evidence="7 8" id="KW-0472">Membrane</keyword>
<evidence type="ECO:0000313" key="9">
    <source>
        <dbReference type="EMBL" id="RAL27010.1"/>
    </source>
</evidence>
<dbReference type="FunFam" id="1.10.3470.10:FF:000001">
    <property type="entry name" value="Vitamin B12 ABC transporter permease BtuC"/>
    <property type="match status" value="1"/>
</dbReference>
<keyword evidence="4" id="KW-1003">Cell membrane</keyword>
<organism evidence="9 10">
    <name type="scientific">Thermoflavimicrobium daqui</name>
    <dbReference type="NCBI Taxonomy" id="2137476"/>
    <lineage>
        <taxon>Bacteria</taxon>
        <taxon>Bacillati</taxon>
        <taxon>Bacillota</taxon>
        <taxon>Bacilli</taxon>
        <taxon>Bacillales</taxon>
        <taxon>Thermoactinomycetaceae</taxon>
        <taxon>Thermoflavimicrobium</taxon>
    </lineage>
</organism>
<evidence type="ECO:0000256" key="5">
    <source>
        <dbReference type="ARBA" id="ARBA00022692"/>
    </source>
</evidence>
<dbReference type="GO" id="GO:0033214">
    <property type="term" value="P:siderophore-iron import into cell"/>
    <property type="evidence" value="ECO:0007669"/>
    <property type="project" value="TreeGrafter"/>
</dbReference>
<evidence type="ECO:0000256" key="2">
    <source>
        <dbReference type="ARBA" id="ARBA00007935"/>
    </source>
</evidence>
<dbReference type="InterPro" id="IPR037294">
    <property type="entry name" value="ABC_BtuC-like"/>
</dbReference>
<accession>A0A364K9Y4</accession>
<keyword evidence="3" id="KW-0813">Transport</keyword>
<dbReference type="Pfam" id="PF01032">
    <property type="entry name" value="FecCD"/>
    <property type="match status" value="1"/>
</dbReference>
<keyword evidence="10" id="KW-1185">Reference proteome</keyword>
<dbReference type="GO" id="GO:0022857">
    <property type="term" value="F:transmembrane transporter activity"/>
    <property type="evidence" value="ECO:0007669"/>
    <property type="project" value="InterPro"/>
</dbReference>
<feature type="transmembrane region" description="Helical" evidence="8">
    <location>
        <begin position="168"/>
        <end position="193"/>
    </location>
</feature>
<dbReference type="Proteomes" id="UP000251213">
    <property type="component" value="Unassembled WGS sequence"/>
</dbReference>
<proteinExistence type="inferred from homology"/>
<dbReference type="InterPro" id="IPR000522">
    <property type="entry name" value="ABC_transptr_permease_BtuC"/>
</dbReference>
<protein>
    <submittedName>
        <fullName evidence="9">Iron ABC transporter permease</fullName>
    </submittedName>
</protein>
<dbReference type="PANTHER" id="PTHR30472">
    <property type="entry name" value="FERRIC ENTEROBACTIN TRANSPORT SYSTEM PERMEASE PROTEIN"/>
    <property type="match status" value="1"/>
</dbReference>
<feature type="transmembrane region" description="Helical" evidence="8">
    <location>
        <begin position="106"/>
        <end position="125"/>
    </location>
</feature>
<evidence type="ECO:0000256" key="6">
    <source>
        <dbReference type="ARBA" id="ARBA00022989"/>
    </source>
</evidence>
<dbReference type="RefSeq" id="WP_113657615.1">
    <property type="nucleotide sequence ID" value="NZ_KZ845663.1"/>
</dbReference>
<dbReference type="EMBL" id="QJKK01000001">
    <property type="protein sequence ID" value="RAL27010.1"/>
    <property type="molecule type" value="Genomic_DNA"/>
</dbReference>
<evidence type="ECO:0000256" key="4">
    <source>
        <dbReference type="ARBA" id="ARBA00022475"/>
    </source>
</evidence>
<dbReference type="GO" id="GO:0005886">
    <property type="term" value="C:plasma membrane"/>
    <property type="evidence" value="ECO:0007669"/>
    <property type="project" value="UniProtKB-SubCell"/>
</dbReference>
<feature type="transmembrane region" description="Helical" evidence="8">
    <location>
        <begin position="328"/>
        <end position="345"/>
    </location>
</feature>
<dbReference type="SUPFAM" id="SSF81345">
    <property type="entry name" value="ABC transporter involved in vitamin B12 uptake, BtuC"/>
    <property type="match status" value="1"/>
</dbReference>
<evidence type="ECO:0000256" key="7">
    <source>
        <dbReference type="ARBA" id="ARBA00023136"/>
    </source>
</evidence>
<comment type="similarity">
    <text evidence="2">Belongs to the binding-protein-dependent transport system permease family. FecCD subfamily.</text>
</comment>
<feature type="transmembrane region" description="Helical" evidence="8">
    <location>
        <begin position="256"/>
        <end position="283"/>
    </location>
</feature>
<feature type="transmembrane region" description="Helical" evidence="8">
    <location>
        <begin position="213"/>
        <end position="235"/>
    </location>
</feature>
<feature type="transmembrane region" description="Helical" evidence="8">
    <location>
        <begin position="21"/>
        <end position="47"/>
    </location>
</feature>
<dbReference type="OrthoDB" id="9811721at2"/>
<comment type="caution">
    <text evidence="9">The sequence shown here is derived from an EMBL/GenBank/DDBJ whole genome shotgun (WGS) entry which is preliminary data.</text>
</comment>
<evidence type="ECO:0000256" key="8">
    <source>
        <dbReference type="SAM" id="Phobius"/>
    </source>
</evidence>
<reference evidence="9 10" key="2">
    <citation type="submission" date="2018-06" db="EMBL/GenBank/DDBJ databases">
        <authorList>
            <person name="Zhirakovskaya E."/>
        </authorList>
    </citation>
    <scope>NUCLEOTIDE SEQUENCE [LARGE SCALE GENOMIC DNA]</scope>
    <source>
        <strain evidence="9 10">FBKL4.011</strain>
    </source>
</reference>
<feature type="transmembrane region" description="Helical" evidence="8">
    <location>
        <begin position="76"/>
        <end position="97"/>
    </location>
</feature>
<dbReference type="PANTHER" id="PTHR30472:SF24">
    <property type="entry name" value="FERRIC ENTEROBACTIN TRANSPORT SYSTEM PERMEASE PROTEIN FEPG"/>
    <property type="match status" value="1"/>
</dbReference>
<evidence type="ECO:0000256" key="3">
    <source>
        <dbReference type="ARBA" id="ARBA00022448"/>
    </source>
</evidence>
<reference evidence="9 10" key="1">
    <citation type="submission" date="2018-06" db="EMBL/GenBank/DDBJ databases">
        <title>Thermoflavimicrobium daqus sp. nov., a thermophilic microbe isolated from Moutai-flavour Daqu.</title>
        <authorList>
            <person name="Wang X."/>
            <person name="Zhou H."/>
        </authorList>
    </citation>
    <scope>NUCLEOTIDE SEQUENCE [LARGE SCALE GENOMIC DNA]</scope>
    <source>
        <strain evidence="9 10">FBKL4.011</strain>
    </source>
</reference>
<dbReference type="AlphaFoldDB" id="A0A364K9Y4"/>
<gene>
    <name evidence="9" type="ORF">DL897_02930</name>
</gene>
<evidence type="ECO:0000256" key="1">
    <source>
        <dbReference type="ARBA" id="ARBA00004651"/>
    </source>
</evidence>
<comment type="subcellular location">
    <subcellularLocation>
        <location evidence="1">Cell membrane</location>
        <topology evidence="1">Multi-pass membrane protein</topology>
    </subcellularLocation>
</comment>
<sequence>MKRFRTLRIGNRISFFVDQKAVSTIVVLFILLMFSIVISAGIGEIYISPLEVFLTFIGQGDELHQMVIQTFRMPRILVALFSGMSLAISGALLQALVRNPLASPDVIGITGGASVAAVSMITIFSDSTKSLSVSMQWIPFAAFLGATVIALLMYGLAWKKGVSPFRLVLVGIGLYTATQAITNLIILLGPVYRATQSKTWLTGSVYGSEWKEVFTLLPWICILIPLAFIMARTVNIQQFGDDIATGMGDRVQRNRLFILLISTGLAGTAVAFAGAIGFIGLIAPHAARRLVGSSFEVLLPVSGLLGGTIVVLADLVGRTVAPPLEIPAGVFTAAIGAPYFIYLLARTKKRTV</sequence>
<evidence type="ECO:0000313" key="10">
    <source>
        <dbReference type="Proteomes" id="UP000251213"/>
    </source>
</evidence>
<keyword evidence="5 8" id="KW-0812">Transmembrane</keyword>
<feature type="transmembrane region" description="Helical" evidence="8">
    <location>
        <begin position="137"/>
        <end position="156"/>
    </location>
</feature>